<gene>
    <name evidence="4" type="ORF">GOM49_06815</name>
</gene>
<evidence type="ECO:0000256" key="1">
    <source>
        <dbReference type="ARBA" id="ARBA00006484"/>
    </source>
</evidence>
<keyword evidence="2 4" id="KW-0560">Oxidoreductase</keyword>
<evidence type="ECO:0000256" key="3">
    <source>
        <dbReference type="SAM" id="MobiDB-lite"/>
    </source>
</evidence>
<organism evidence="4 5">
    <name type="scientific">Clostridium bovifaecis</name>
    <dbReference type="NCBI Taxonomy" id="2184719"/>
    <lineage>
        <taxon>Bacteria</taxon>
        <taxon>Bacillati</taxon>
        <taxon>Bacillota</taxon>
        <taxon>Clostridia</taxon>
        <taxon>Eubacteriales</taxon>
        <taxon>Clostridiaceae</taxon>
        <taxon>Clostridium</taxon>
    </lineage>
</organism>
<dbReference type="NCBIfam" id="NF005559">
    <property type="entry name" value="PRK07231.1"/>
    <property type="match status" value="1"/>
</dbReference>
<dbReference type="PRINTS" id="PR00081">
    <property type="entry name" value="GDHRDH"/>
</dbReference>
<dbReference type="GO" id="GO:0008206">
    <property type="term" value="P:bile acid metabolic process"/>
    <property type="evidence" value="ECO:0007669"/>
    <property type="project" value="UniProtKB-ARBA"/>
</dbReference>
<dbReference type="EMBL" id="CP046522">
    <property type="protein sequence ID" value="QGU94848.1"/>
    <property type="molecule type" value="Genomic_DNA"/>
</dbReference>
<dbReference type="EC" id="1.1.1.47" evidence="4"/>
<name>A0A6I6F323_9CLOT</name>
<feature type="region of interest" description="Disordered" evidence="3">
    <location>
        <begin position="1"/>
        <end position="35"/>
    </location>
</feature>
<evidence type="ECO:0000313" key="4">
    <source>
        <dbReference type="EMBL" id="QGU94848.1"/>
    </source>
</evidence>
<dbReference type="Proteomes" id="UP000422764">
    <property type="component" value="Chromosome"/>
</dbReference>
<evidence type="ECO:0000256" key="2">
    <source>
        <dbReference type="ARBA" id="ARBA00023002"/>
    </source>
</evidence>
<dbReference type="NCBIfam" id="NF005214">
    <property type="entry name" value="PRK06701.1"/>
    <property type="match status" value="1"/>
</dbReference>
<sequence length="284" mass="30683">MYPTYFQPQHQDTQPGLETLMNPKPLSQRPDYKGSGKLSNKVAIITGGDSGIGKAVSLAFADEGADIAIVYLNEDVDAEETKYLIEQKGRKCLAIKGDVGDENFCKKVVNDTISTFGHLDILVNNAAVQYPQNSIIDITSEQLQLTFKTNVFSIFYLIKAALPNMKKGDTIINTSSVTAYEGHETLLDYSSTKGAVTSLTRSLALNLSKEEIRVNAVAPGPIWTPLIPSSFSKEEVAKFGTSTPLGRAGQPCELAPTYVYLACEDSSYVTGQVIHVNGGKSTSS</sequence>
<dbReference type="PANTHER" id="PTHR48107">
    <property type="entry name" value="NADPH-DEPENDENT ALDEHYDE REDUCTASE-LIKE PROTEIN, CHLOROPLASTIC-RELATED"/>
    <property type="match status" value="1"/>
</dbReference>
<dbReference type="Pfam" id="PF13561">
    <property type="entry name" value="adh_short_C2"/>
    <property type="match status" value="1"/>
</dbReference>
<dbReference type="InterPro" id="IPR020904">
    <property type="entry name" value="Sc_DH/Rdtase_CS"/>
</dbReference>
<comment type="similarity">
    <text evidence="1">Belongs to the short-chain dehydrogenases/reductases (SDR) family.</text>
</comment>
<reference evidence="4 5" key="1">
    <citation type="submission" date="2019-12" db="EMBL/GenBank/DDBJ databases">
        <title>Genome sequenceing of Clostridium bovifaecis.</title>
        <authorList>
            <person name="Yao Y."/>
        </authorList>
    </citation>
    <scope>NUCLEOTIDE SEQUENCE [LARGE SCALE GENOMIC DNA]</scope>
    <source>
        <strain evidence="4 5">BXX</strain>
    </source>
</reference>
<dbReference type="InterPro" id="IPR036291">
    <property type="entry name" value="NAD(P)-bd_dom_sf"/>
</dbReference>
<keyword evidence="5" id="KW-1185">Reference proteome</keyword>
<proteinExistence type="inferred from homology"/>
<dbReference type="PROSITE" id="PS00061">
    <property type="entry name" value="ADH_SHORT"/>
    <property type="match status" value="1"/>
</dbReference>
<protein>
    <submittedName>
        <fullName evidence="4">Glucose 1-dehydrogenase</fullName>
        <ecNumber evidence="4">1.1.1.47</ecNumber>
    </submittedName>
</protein>
<accession>A0A6I6F323</accession>
<dbReference type="CDD" id="cd05355">
    <property type="entry name" value="SDR_c1"/>
    <property type="match status" value="1"/>
</dbReference>
<dbReference type="AlphaFoldDB" id="A0A6I6F323"/>
<dbReference type="InterPro" id="IPR002347">
    <property type="entry name" value="SDR_fam"/>
</dbReference>
<dbReference type="PRINTS" id="PR00080">
    <property type="entry name" value="SDRFAMILY"/>
</dbReference>
<dbReference type="GO" id="GO:0047936">
    <property type="term" value="F:glucose 1-dehydrogenase [NAD(P)+] activity"/>
    <property type="evidence" value="ECO:0007669"/>
    <property type="project" value="UniProtKB-EC"/>
</dbReference>
<feature type="compositionally biased region" description="Polar residues" evidence="3">
    <location>
        <begin position="1"/>
        <end position="16"/>
    </location>
</feature>
<dbReference type="FunFam" id="3.40.50.720:FF:000084">
    <property type="entry name" value="Short-chain dehydrogenase reductase"/>
    <property type="match status" value="1"/>
</dbReference>
<dbReference type="Gene3D" id="3.40.50.720">
    <property type="entry name" value="NAD(P)-binding Rossmann-like Domain"/>
    <property type="match status" value="1"/>
</dbReference>
<dbReference type="PANTHER" id="PTHR48107:SF16">
    <property type="entry name" value="NADPH-DEPENDENT ALDEHYDE REDUCTASE 1, CHLOROPLASTIC"/>
    <property type="match status" value="1"/>
</dbReference>
<evidence type="ECO:0000313" key="5">
    <source>
        <dbReference type="Proteomes" id="UP000422764"/>
    </source>
</evidence>
<dbReference type="SUPFAM" id="SSF51735">
    <property type="entry name" value="NAD(P)-binding Rossmann-fold domains"/>
    <property type="match status" value="1"/>
</dbReference>